<dbReference type="GO" id="GO:0140680">
    <property type="term" value="F:histone H3K36me/H3K36me2 demethylase activity"/>
    <property type="evidence" value="ECO:0007669"/>
    <property type="project" value="UniProtKB-EC"/>
</dbReference>
<keyword evidence="18" id="KW-1185">Reference proteome</keyword>
<comment type="catalytic activity">
    <reaction evidence="13 14">
        <text>N(6),N(6)-dimethyl-L-lysyl(36)-[histone H3] + 2 2-oxoglutarate + 2 O2 = L-lysyl(36)-[histone H3] + 2 formaldehyde + 2 succinate + 2 CO2</text>
        <dbReference type="Rhea" id="RHEA:42032"/>
        <dbReference type="Rhea" id="RHEA-COMP:9785"/>
        <dbReference type="Rhea" id="RHEA-COMP:9787"/>
        <dbReference type="ChEBI" id="CHEBI:15379"/>
        <dbReference type="ChEBI" id="CHEBI:16526"/>
        <dbReference type="ChEBI" id="CHEBI:16810"/>
        <dbReference type="ChEBI" id="CHEBI:16842"/>
        <dbReference type="ChEBI" id="CHEBI:29969"/>
        <dbReference type="ChEBI" id="CHEBI:30031"/>
        <dbReference type="ChEBI" id="CHEBI:61976"/>
        <dbReference type="EC" id="1.14.11.27"/>
    </reaction>
</comment>
<dbReference type="FunFam" id="3.90.930.40:FF:000001">
    <property type="entry name" value="ribosomal oxygenase 1 isoform X1"/>
    <property type="match status" value="1"/>
</dbReference>
<proteinExistence type="inferred from homology"/>
<dbReference type="InterPro" id="IPR003347">
    <property type="entry name" value="JmjC_dom"/>
</dbReference>
<organism evidence="17 18">
    <name type="scientific">Gryllus longicercus</name>
    <dbReference type="NCBI Taxonomy" id="2509291"/>
    <lineage>
        <taxon>Eukaryota</taxon>
        <taxon>Metazoa</taxon>
        <taxon>Ecdysozoa</taxon>
        <taxon>Arthropoda</taxon>
        <taxon>Hexapoda</taxon>
        <taxon>Insecta</taxon>
        <taxon>Pterygota</taxon>
        <taxon>Neoptera</taxon>
        <taxon>Polyneoptera</taxon>
        <taxon>Orthoptera</taxon>
        <taxon>Ensifera</taxon>
        <taxon>Gryllidea</taxon>
        <taxon>Grylloidea</taxon>
        <taxon>Gryllidae</taxon>
        <taxon>Gryllinae</taxon>
        <taxon>Gryllus</taxon>
    </lineage>
</organism>
<evidence type="ECO:0000256" key="7">
    <source>
        <dbReference type="ARBA" id="ARBA00023002"/>
    </source>
</evidence>
<dbReference type="PANTHER" id="PTHR13096">
    <property type="entry name" value="MINA53 MYC INDUCED NUCLEAR ANTIGEN"/>
    <property type="match status" value="1"/>
</dbReference>
<evidence type="ECO:0000256" key="10">
    <source>
        <dbReference type="ARBA" id="ARBA00023163"/>
    </source>
</evidence>
<evidence type="ECO:0000256" key="8">
    <source>
        <dbReference type="ARBA" id="ARBA00023004"/>
    </source>
</evidence>
<keyword evidence="7 14" id="KW-0560">Oxidoreductase</keyword>
<comment type="caution">
    <text evidence="17">The sequence shown here is derived from an EMBL/GenBank/DDBJ whole genome shotgun (WGS) entry which is preliminary data.</text>
</comment>
<dbReference type="GO" id="GO:0005506">
    <property type="term" value="F:iron ion binding"/>
    <property type="evidence" value="ECO:0007669"/>
    <property type="project" value="UniProtKB-UniRule"/>
</dbReference>
<dbReference type="Proteomes" id="UP001378592">
    <property type="component" value="Unassembled WGS sequence"/>
</dbReference>
<keyword evidence="8 14" id="KW-0408">Iron</keyword>
<evidence type="ECO:0000256" key="12">
    <source>
        <dbReference type="ARBA" id="ARBA00025670"/>
    </source>
</evidence>
<dbReference type="EMBL" id="JAZDUA010000431">
    <property type="protein sequence ID" value="KAK7792710.1"/>
    <property type="molecule type" value="Genomic_DNA"/>
</dbReference>
<name>A0AAN9VAJ8_9ORTH</name>
<dbReference type="Gene3D" id="2.60.120.650">
    <property type="entry name" value="Cupin"/>
    <property type="match status" value="1"/>
</dbReference>
<evidence type="ECO:0000256" key="2">
    <source>
        <dbReference type="ARBA" id="ARBA00010309"/>
    </source>
</evidence>
<evidence type="ECO:0000256" key="5">
    <source>
        <dbReference type="ARBA" id="ARBA00022853"/>
    </source>
</evidence>
<evidence type="ECO:0000256" key="6">
    <source>
        <dbReference type="ARBA" id="ARBA00022964"/>
    </source>
</evidence>
<comment type="similarity">
    <text evidence="2">Belongs to the ROX family. NO66 subfamily.</text>
</comment>
<dbReference type="GO" id="GO:0032453">
    <property type="term" value="F:histone H3K4 demethylase activity"/>
    <property type="evidence" value="ECO:0007669"/>
    <property type="project" value="TreeGrafter"/>
</dbReference>
<reference evidence="17 18" key="1">
    <citation type="submission" date="2024-03" db="EMBL/GenBank/DDBJ databases">
        <title>The genome assembly and annotation of the cricket Gryllus longicercus Weissman &amp; Gray.</title>
        <authorList>
            <person name="Szrajer S."/>
            <person name="Gray D."/>
            <person name="Ylla G."/>
        </authorList>
    </citation>
    <scope>NUCLEOTIDE SEQUENCE [LARGE SCALE GENOMIC DNA]</scope>
    <source>
        <strain evidence="17">DAG 2021-001</strain>
        <tissue evidence="17">Whole body minus gut</tissue>
    </source>
</reference>
<keyword evidence="4 14" id="KW-0479">Metal-binding</keyword>
<dbReference type="FunFam" id="1.10.10.1500:FF:000001">
    <property type="entry name" value="ribosomal oxygenase 1 isoform X1"/>
    <property type="match status" value="1"/>
</dbReference>
<feature type="region of interest" description="Disordered" evidence="15">
    <location>
        <begin position="71"/>
        <end position="128"/>
    </location>
</feature>
<comment type="cofactor">
    <cofactor evidence="14">
        <name>Fe(2+)</name>
        <dbReference type="ChEBI" id="CHEBI:29033"/>
    </cofactor>
    <text evidence="14">Binds 1 Fe(2+) ion per subunit.</text>
</comment>
<dbReference type="PROSITE" id="PS51184">
    <property type="entry name" value="JMJC"/>
    <property type="match status" value="1"/>
</dbReference>
<feature type="domain" description="JmjC" evidence="16">
    <location>
        <begin position="225"/>
        <end position="370"/>
    </location>
</feature>
<dbReference type="AlphaFoldDB" id="A0AAN9VAJ8"/>
<feature type="compositionally biased region" description="Basic residues" evidence="15">
    <location>
        <begin position="75"/>
        <end position="88"/>
    </location>
</feature>
<dbReference type="SUPFAM" id="SSF51197">
    <property type="entry name" value="Clavaminate synthase-like"/>
    <property type="match status" value="1"/>
</dbReference>
<keyword evidence="5" id="KW-0156">Chromatin regulator</keyword>
<feature type="compositionally biased region" description="Acidic residues" evidence="15">
    <location>
        <begin position="95"/>
        <end position="107"/>
    </location>
</feature>
<keyword evidence="6 14" id="KW-0223">Dioxygenase</keyword>
<protein>
    <recommendedName>
        <fullName evidence="14">Bifunctional lysine-specific demethylase and histidyl-hydroxylase</fullName>
        <ecNumber evidence="14">1.14.11.27</ecNumber>
    </recommendedName>
</protein>
<keyword evidence="10 14" id="KW-0804">Transcription</keyword>
<keyword evidence="3" id="KW-0678">Repressor</keyword>
<dbReference type="FunFam" id="2.60.120.650:FF:000013">
    <property type="entry name" value="Ribosomal oxygenase 1"/>
    <property type="match status" value="1"/>
</dbReference>
<evidence type="ECO:0000256" key="1">
    <source>
        <dbReference type="ARBA" id="ARBA00004123"/>
    </source>
</evidence>
<evidence type="ECO:0000256" key="15">
    <source>
        <dbReference type="SAM" id="MobiDB-lite"/>
    </source>
</evidence>
<evidence type="ECO:0000259" key="16">
    <source>
        <dbReference type="PROSITE" id="PS51184"/>
    </source>
</evidence>
<evidence type="ECO:0000313" key="17">
    <source>
        <dbReference type="EMBL" id="KAK7792710.1"/>
    </source>
</evidence>
<evidence type="ECO:0000256" key="4">
    <source>
        <dbReference type="ARBA" id="ARBA00022723"/>
    </source>
</evidence>
<accession>A0AAN9VAJ8</accession>
<evidence type="ECO:0000256" key="13">
    <source>
        <dbReference type="ARBA" id="ARBA00047915"/>
    </source>
</evidence>
<evidence type="ECO:0000256" key="14">
    <source>
        <dbReference type="RuleBase" id="RU366061"/>
    </source>
</evidence>
<dbReference type="GO" id="GO:0045471">
    <property type="term" value="P:response to ethanol"/>
    <property type="evidence" value="ECO:0007669"/>
    <property type="project" value="UniProtKB-ARBA"/>
</dbReference>
<evidence type="ECO:0000256" key="3">
    <source>
        <dbReference type="ARBA" id="ARBA00022491"/>
    </source>
</evidence>
<dbReference type="Pfam" id="PF08007">
    <property type="entry name" value="JmjC_2"/>
    <property type="match status" value="1"/>
</dbReference>
<dbReference type="InterPro" id="IPR049043">
    <property type="entry name" value="WHD_RIOX1"/>
</dbReference>
<evidence type="ECO:0000313" key="18">
    <source>
        <dbReference type="Proteomes" id="UP001378592"/>
    </source>
</evidence>
<dbReference type="Pfam" id="PF21233">
    <property type="entry name" value="WHD_RIOX1"/>
    <property type="match status" value="1"/>
</dbReference>
<evidence type="ECO:0000256" key="11">
    <source>
        <dbReference type="ARBA" id="ARBA00023242"/>
    </source>
</evidence>
<feature type="compositionally biased region" description="Basic and acidic residues" evidence="15">
    <location>
        <begin position="114"/>
        <end position="128"/>
    </location>
</feature>
<comment type="subcellular location">
    <subcellularLocation>
        <location evidence="1 14">Nucleus</location>
    </subcellularLocation>
</comment>
<comment type="function">
    <text evidence="12">Oxygenase that can act as both a histone lysine demethylase and a ribosomal histidine hydroxylase. Specifically demethylates 'Lys-4' (H3K4me) and 'Lys-36' (H3K36me) of histone H3, thereby playing a central role in histone code.</text>
</comment>
<dbReference type="Gene3D" id="1.10.10.1500">
    <property type="entry name" value="JmjC domain-containing ribosomal oxygenase (ROX), dimer domain"/>
    <property type="match status" value="1"/>
</dbReference>
<sequence>MSPSKPLSSFSAYEVEMKRRKKLEARKLLAIKKNKTVHDGKRKDKPKVLKEMVLVKSGKIANIPNEEIVRTVPKGNKKQFQNKKKKGGKTKESSEPMDDEYVTEEEESIQKNGKARDVPMRDESGTDSIKDGRDAFSWLIAPIKPEEFFQNAWERAPLHVKRTNFPDYYREILTSEKIHNIIRDNYILFSKNIDVTSYRNGKRETLNPPGRATPSIVWDFYNRGCSVRMLNPQTFCPELRKLNASLQDFFGCFVGANSYLTPANSQGFAPHYDDIEAFILQLEGKKHWKVYAPRKPGEVLPRFSSPNFTQEELQKPVLEVTLHPGDFLYFPRGFIHQASTEPGHHSLHLTVSCYQKNSWGDLLEKLLPAALAVAQEEDVEFRKGLPLNYLRHAGVSNSEQETAERQAFFAHLQKLLGRLMVHAPVDAAVDQMGKQFMHDALPPVLTTEEEKCSVFSEELLTINKDGRVSGSVALNLNTKVKLLRSFILRLVKEDDSNDNVQVYHCVDNSLEYHGEDPMMFEVSSEFAMAVEQLIHSYPEFISVSDLALDRKEDQLELADLLWKKGLLLTEKPLA</sequence>
<dbReference type="Gene3D" id="3.90.930.40">
    <property type="match status" value="1"/>
</dbReference>
<dbReference type="GO" id="GO:0005730">
    <property type="term" value="C:nucleolus"/>
    <property type="evidence" value="ECO:0007669"/>
    <property type="project" value="TreeGrafter"/>
</dbReference>
<gene>
    <name evidence="17" type="ORF">R5R35_007524</name>
</gene>
<evidence type="ECO:0000256" key="9">
    <source>
        <dbReference type="ARBA" id="ARBA00023015"/>
    </source>
</evidence>
<dbReference type="PANTHER" id="PTHR13096:SF8">
    <property type="entry name" value="RIBOSOMAL OXYGENASE 1"/>
    <property type="match status" value="1"/>
</dbReference>
<dbReference type="EC" id="1.14.11.27" evidence="14"/>
<keyword evidence="9 14" id="KW-0805">Transcription regulation</keyword>
<keyword evidence="11 14" id="KW-0539">Nucleus</keyword>
<dbReference type="InterPro" id="IPR039994">
    <property type="entry name" value="NO66-like"/>
</dbReference>